<gene>
    <name evidence="2" type="ORF">NCTC13150_00225</name>
</gene>
<accession>A0A8H2M5J7</accession>
<dbReference type="EMBL" id="CAACYI010000001">
    <property type="protein sequence ID" value="VFB15723.1"/>
    <property type="molecule type" value="Genomic_DNA"/>
</dbReference>
<evidence type="ECO:0000313" key="3">
    <source>
        <dbReference type="Proteomes" id="UP000377798"/>
    </source>
</evidence>
<dbReference type="Proteomes" id="UP000377798">
    <property type="component" value="Unassembled WGS sequence"/>
</dbReference>
<name>A0A8H2M5J7_9FIRM</name>
<keyword evidence="1" id="KW-0472">Membrane</keyword>
<sequence>MTKSLATTIDILVSILLVWLNVTFLAPHLNGWQRWLSCLIVGCIIALLSRKINHSVQDNEEEL</sequence>
<keyword evidence="1" id="KW-1133">Transmembrane helix</keyword>
<evidence type="ECO:0000256" key="1">
    <source>
        <dbReference type="SAM" id="Phobius"/>
    </source>
</evidence>
<comment type="caution">
    <text evidence="2">The sequence shown here is derived from an EMBL/GenBank/DDBJ whole genome shotgun (WGS) entry which is preliminary data.</text>
</comment>
<reference evidence="2 3" key="1">
    <citation type="submission" date="2019-02" db="EMBL/GenBank/DDBJ databases">
        <authorList>
            <consortium name="Pathogen Informatics"/>
        </authorList>
    </citation>
    <scope>NUCLEOTIDE SEQUENCE [LARGE SCALE GENOMIC DNA]</scope>
    <source>
        <strain evidence="2 3">3012STDY7089603</strain>
    </source>
</reference>
<feature type="transmembrane region" description="Helical" evidence="1">
    <location>
        <begin position="7"/>
        <end position="26"/>
    </location>
</feature>
<proteinExistence type="predicted"/>
<protein>
    <submittedName>
        <fullName evidence="2">Uncharacterized protein</fullName>
    </submittedName>
</protein>
<keyword evidence="1" id="KW-0812">Transmembrane</keyword>
<organism evidence="2 3">
    <name type="scientific">Urinicoccus massiliensis</name>
    <dbReference type="NCBI Taxonomy" id="1723382"/>
    <lineage>
        <taxon>Bacteria</taxon>
        <taxon>Bacillati</taxon>
        <taxon>Bacillota</taxon>
        <taxon>Tissierellia</taxon>
        <taxon>Tissierellales</taxon>
        <taxon>Peptoniphilaceae</taxon>
        <taxon>Urinicoccus</taxon>
    </lineage>
</organism>
<keyword evidence="3" id="KW-1185">Reference proteome</keyword>
<feature type="transmembrane region" description="Helical" evidence="1">
    <location>
        <begin position="32"/>
        <end position="49"/>
    </location>
</feature>
<dbReference type="RefSeq" id="WP_131748126.1">
    <property type="nucleotide sequence ID" value="NZ_CAACYI010000001.1"/>
</dbReference>
<evidence type="ECO:0000313" key="2">
    <source>
        <dbReference type="EMBL" id="VFB15723.1"/>
    </source>
</evidence>
<dbReference type="AlphaFoldDB" id="A0A8H2M5J7"/>